<dbReference type="STRING" id="7370.A0A1I8MJI3"/>
<dbReference type="GeneID" id="101891136"/>
<evidence type="ECO:0000256" key="6">
    <source>
        <dbReference type="ARBA" id="ARBA00023187"/>
    </source>
</evidence>
<gene>
    <name evidence="8" type="primary">101891136</name>
    <name evidence="10" type="synonym">LOC101891136</name>
</gene>
<dbReference type="InterPro" id="IPR034264">
    <property type="entry name" value="RBM48_RRM"/>
</dbReference>
<dbReference type="GO" id="GO:0006397">
    <property type="term" value="P:mRNA processing"/>
    <property type="evidence" value="ECO:0007669"/>
    <property type="project" value="UniProtKB-KW"/>
</dbReference>
<dbReference type="RefSeq" id="XP_005188417.1">
    <property type="nucleotide sequence ID" value="XM_005188360.3"/>
</dbReference>
<evidence type="ECO:0000256" key="1">
    <source>
        <dbReference type="ARBA" id="ARBA00006938"/>
    </source>
</evidence>
<dbReference type="GO" id="GO:0008380">
    <property type="term" value="P:RNA splicing"/>
    <property type="evidence" value="ECO:0007669"/>
    <property type="project" value="UniProtKB-KW"/>
</dbReference>
<evidence type="ECO:0000256" key="2">
    <source>
        <dbReference type="ARBA" id="ARBA00015189"/>
    </source>
</evidence>
<evidence type="ECO:0000256" key="3">
    <source>
        <dbReference type="ARBA" id="ARBA00022664"/>
    </source>
</evidence>
<keyword evidence="6" id="KW-0508">mRNA splicing</keyword>
<dbReference type="Gene3D" id="3.30.70.330">
    <property type="match status" value="1"/>
</dbReference>
<name>A0A1I8MJI3_MUSDO</name>
<dbReference type="GO" id="GO:0003723">
    <property type="term" value="F:RNA binding"/>
    <property type="evidence" value="ECO:0007669"/>
    <property type="project" value="UniProtKB-KW"/>
</dbReference>
<dbReference type="eggNOG" id="ENOG502QSNB">
    <property type="taxonomic scope" value="Eukaryota"/>
</dbReference>
<dbReference type="Proteomes" id="UP001652621">
    <property type="component" value="Unplaced"/>
</dbReference>
<comment type="similarity">
    <text evidence="1">Belongs to the RBM48 family.</text>
</comment>
<dbReference type="GO" id="GO:0005654">
    <property type="term" value="C:nucleoplasm"/>
    <property type="evidence" value="ECO:0007669"/>
    <property type="project" value="TreeGrafter"/>
</dbReference>
<keyword evidence="5" id="KW-0694">RNA-binding</keyword>
<evidence type="ECO:0000313" key="9">
    <source>
        <dbReference type="Proteomes" id="UP001652621"/>
    </source>
</evidence>
<dbReference type="VEuPathDB" id="VectorBase:MDOMA2_010936"/>
<sequence>MSSDNIAHHKQFKYCTTRLQYRQGRELKAVKVYTVANESLHLLCFGVPKINLHNELKHSFRRFGELCHVRNVTQELLDQGAELEAFTEVFWIKFKKIFNARKAKKFLDAKEFYGGILHISYAPEYETVEELREKLNHRMAEVQYRLKVNDKQCKMMKTEENGEDK</sequence>
<protein>
    <recommendedName>
        <fullName evidence="2">RNA-binding protein 48</fullName>
    </recommendedName>
</protein>
<dbReference type="GO" id="GO:0005681">
    <property type="term" value="C:spliceosomal complex"/>
    <property type="evidence" value="ECO:0007669"/>
    <property type="project" value="UniProtKB-KW"/>
</dbReference>
<dbReference type="InterPro" id="IPR012677">
    <property type="entry name" value="Nucleotide-bd_a/b_plait_sf"/>
</dbReference>
<dbReference type="InterPro" id="IPR035979">
    <property type="entry name" value="RBD_domain_sf"/>
</dbReference>
<reference evidence="10" key="2">
    <citation type="submission" date="2025-04" db="UniProtKB">
        <authorList>
            <consortium name="RefSeq"/>
        </authorList>
    </citation>
    <scope>IDENTIFICATION</scope>
    <source>
        <strain evidence="10">Aabys</strain>
    </source>
</reference>
<dbReference type="EnsemblMetazoa" id="MDOA005551-RA">
    <property type="protein sequence ID" value="MDOA005551-PA"/>
    <property type="gene ID" value="MDOA005551"/>
</dbReference>
<keyword evidence="3" id="KW-0507">mRNA processing</keyword>
<accession>A0A1I8MJI3</accession>
<dbReference type="OrthoDB" id="78358at2759"/>
<evidence type="ECO:0000256" key="4">
    <source>
        <dbReference type="ARBA" id="ARBA00022728"/>
    </source>
</evidence>
<keyword evidence="9" id="KW-1185">Reference proteome</keyword>
<evidence type="ECO:0000256" key="5">
    <source>
        <dbReference type="ARBA" id="ARBA00022884"/>
    </source>
</evidence>
<comment type="function">
    <text evidence="7">As a component of the minor spliceosome, involved in the splicing of U12-type introns in pre-mRNAs.</text>
</comment>
<dbReference type="PANTHER" id="PTHR20957:SF0">
    <property type="entry name" value="RNA-BINDING PROTEIN 48"/>
    <property type="match status" value="1"/>
</dbReference>
<evidence type="ECO:0000256" key="7">
    <source>
        <dbReference type="ARBA" id="ARBA00035004"/>
    </source>
</evidence>
<dbReference type="AlphaFoldDB" id="A0A1I8MJI3"/>
<dbReference type="KEGG" id="mde:101891136"/>
<dbReference type="SUPFAM" id="SSF54928">
    <property type="entry name" value="RNA-binding domain, RBD"/>
    <property type="match status" value="1"/>
</dbReference>
<proteinExistence type="inferred from homology"/>
<keyword evidence="4" id="KW-0747">Spliceosome</keyword>
<organism evidence="8">
    <name type="scientific">Musca domestica</name>
    <name type="common">House fly</name>
    <dbReference type="NCBI Taxonomy" id="7370"/>
    <lineage>
        <taxon>Eukaryota</taxon>
        <taxon>Metazoa</taxon>
        <taxon>Ecdysozoa</taxon>
        <taxon>Arthropoda</taxon>
        <taxon>Hexapoda</taxon>
        <taxon>Insecta</taxon>
        <taxon>Pterygota</taxon>
        <taxon>Neoptera</taxon>
        <taxon>Endopterygota</taxon>
        <taxon>Diptera</taxon>
        <taxon>Brachycera</taxon>
        <taxon>Muscomorpha</taxon>
        <taxon>Muscoidea</taxon>
        <taxon>Muscidae</taxon>
        <taxon>Musca</taxon>
    </lineage>
</organism>
<evidence type="ECO:0000313" key="10">
    <source>
        <dbReference type="RefSeq" id="XP_005188417.1"/>
    </source>
</evidence>
<dbReference type="VEuPathDB" id="VectorBase:MDOA005551"/>
<dbReference type="CDD" id="cd12442">
    <property type="entry name" value="RRM_RBM48"/>
    <property type="match status" value="1"/>
</dbReference>
<dbReference type="PANTHER" id="PTHR20957">
    <property type="entry name" value="RNA-BINDING PROTEIN 48"/>
    <property type="match status" value="1"/>
</dbReference>
<dbReference type="InterPro" id="IPR039599">
    <property type="entry name" value="RBM48"/>
</dbReference>
<evidence type="ECO:0000313" key="8">
    <source>
        <dbReference type="EnsemblMetazoa" id="MDOA005551-PA"/>
    </source>
</evidence>
<reference evidence="8" key="1">
    <citation type="submission" date="2020-05" db="UniProtKB">
        <authorList>
            <consortium name="EnsemblMetazoa"/>
        </authorList>
    </citation>
    <scope>IDENTIFICATION</scope>
    <source>
        <strain evidence="8">Aabys</strain>
    </source>
</reference>